<dbReference type="InterPro" id="IPR043504">
    <property type="entry name" value="Peptidase_S1_PA_chymotrypsin"/>
</dbReference>
<keyword evidence="10" id="KW-1185">Reference proteome</keyword>
<dbReference type="InterPro" id="IPR041426">
    <property type="entry name" value="Mos1_HTH"/>
</dbReference>
<dbReference type="Pfam" id="PF00089">
    <property type="entry name" value="Trypsin"/>
    <property type="match status" value="2"/>
</dbReference>
<dbReference type="PROSITE" id="PS50240">
    <property type="entry name" value="TRYPSIN_DOM"/>
    <property type="match status" value="1"/>
</dbReference>
<keyword evidence="5" id="KW-0378">Hydrolase</keyword>
<keyword evidence="1" id="KW-0677">Repeat</keyword>
<dbReference type="GO" id="GO:0006508">
    <property type="term" value="P:proteolysis"/>
    <property type="evidence" value="ECO:0007669"/>
    <property type="project" value="UniProtKB-KW"/>
</dbReference>
<dbReference type="CDD" id="cd00063">
    <property type="entry name" value="FN3"/>
    <property type="match status" value="1"/>
</dbReference>
<keyword evidence="5" id="KW-0645">Protease</keyword>
<dbReference type="EMBL" id="CAJPEV010002099">
    <property type="protein sequence ID" value="CAG0895648.1"/>
    <property type="molecule type" value="Genomic_DNA"/>
</dbReference>
<dbReference type="PROSITE" id="PS00135">
    <property type="entry name" value="TRYPSIN_SER"/>
    <property type="match status" value="1"/>
</dbReference>
<accession>A0A7R9A7Y4</accession>
<dbReference type="PROSITE" id="PS50835">
    <property type="entry name" value="IG_LIKE"/>
    <property type="match status" value="1"/>
</dbReference>
<reference evidence="9" key="1">
    <citation type="submission" date="2020-11" db="EMBL/GenBank/DDBJ databases">
        <authorList>
            <person name="Tran Van P."/>
        </authorList>
    </citation>
    <scope>NUCLEOTIDE SEQUENCE</scope>
</reference>
<dbReference type="PRINTS" id="PR00722">
    <property type="entry name" value="CHYMOTRYPSIN"/>
</dbReference>
<dbReference type="InterPro" id="IPR018114">
    <property type="entry name" value="TRYPSIN_HIS"/>
</dbReference>
<evidence type="ECO:0000259" key="8">
    <source>
        <dbReference type="PROSITE" id="PS50853"/>
    </source>
</evidence>
<comment type="similarity">
    <text evidence="4">Belongs to the peptidase S1 family. CLIP subfamily.</text>
</comment>
<dbReference type="InterPro" id="IPR036179">
    <property type="entry name" value="Ig-like_dom_sf"/>
</dbReference>
<feature type="domain" description="Fibronectin type-III" evidence="8">
    <location>
        <begin position="102"/>
        <end position="198"/>
    </location>
</feature>
<feature type="domain" description="Ig-like" evidence="7">
    <location>
        <begin position="4"/>
        <end position="97"/>
    </location>
</feature>
<dbReference type="GO" id="GO:0009653">
    <property type="term" value="P:anatomical structure morphogenesis"/>
    <property type="evidence" value="ECO:0007669"/>
    <property type="project" value="UniProtKB-ARBA"/>
</dbReference>
<dbReference type="InterPro" id="IPR036116">
    <property type="entry name" value="FN3_sf"/>
</dbReference>
<sequence length="683" mass="76537">MVLPELIDSKADKVRKGTNGTLSCSFKAHPPAKVIWFRDNVILPRDSRFKVETKASADESVTVHQLMVLQAESHDNGTYKCEASNPHGRAESFVALIVQERPKVTLDVVKGVGKGKLFVNWTVSDGNAPLYKYYVQYMKEEGMPSGWVALRKTVALSDRQIVLVGLEPSTAYRVRVRGRNAIGFGSIEESVGIRTLNEDMSFEPEITLIACTSQSLSMAWNPPPKSIQDLVPYYELKATPFGTHDGDPHRVHEAKSRKETQHIWTHLSPGISVPECGKSREAVPYHLTTGKEAPVGAWPWLVAIYDNDTEVKDIICGGALIGEQWVLTAAHCVVRYEPIFQVRNAKDFLVYLGKQFRNDSKDNSFVQKRKVQDQIDFSFPPFPIPDQGKSWYVAQIIPHQMNKLDTFNADIALLKLEKPAKLTKMVQLVCLPTEAYLSQRNIAHGSDGWVAGWGYDASNSPSKFLTNLKLSVHSQEGCIRHTITVHGKSPTITDTVFCAGQLQDPDTSLEYETVCEGDSGSPMVFLTHSREHRSPFLIEGILSHYYRLHYQKCSDMQPGQFAIFTKVHRGAKAHKFFDDMKRNLGDDSPSISTVFRWFQRFASGHFELHDEARLGRPRTSTDDRNVARVAAEVAGDGRLTVEKLEETLGIPLTPLGREEKGGENIRVEKDEIPATLFSTPQEE</sequence>
<dbReference type="EMBL" id="LR901616">
    <property type="protein sequence ID" value="CAD7249006.1"/>
    <property type="molecule type" value="Genomic_DNA"/>
</dbReference>
<evidence type="ECO:0000256" key="2">
    <source>
        <dbReference type="ARBA" id="ARBA00023157"/>
    </source>
</evidence>
<name>A0A7R9A7Y4_9CRUS</name>
<dbReference type="InterPro" id="IPR003961">
    <property type="entry name" value="FN3_dom"/>
</dbReference>
<organism evidence="9">
    <name type="scientific">Darwinula stevensoni</name>
    <dbReference type="NCBI Taxonomy" id="69355"/>
    <lineage>
        <taxon>Eukaryota</taxon>
        <taxon>Metazoa</taxon>
        <taxon>Ecdysozoa</taxon>
        <taxon>Arthropoda</taxon>
        <taxon>Crustacea</taxon>
        <taxon>Oligostraca</taxon>
        <taxon>Ostracoda</taxon>
        <taxon>Podocopa</taxon>
        <taxon>Podocopida</taxon>
        <taxon>Darwinulocopina</taxon>
        <taxon>Darwinuloidea</taxon>
        <taxon>Darwinulidae</taxon>
        <taxon>Darwinula</taxon>
    </lineage>
</organism>
<dbReference type="Pfam" id="PF00041">
    <property type="entry name" value="fn3"/>
    <property type="match status" value="1"/>
</dbReference>
<dbReference type="Pfam" id="PF07679">
    <property type="entry name" value="I-set"/>
    <property type="match status" value="1"/>
</dbReference>
<evidence type="ECO:0000313" key="9">
    <source>
        <dbReference type="EMBL" id="CAD7249006.1"/>
    </source>
</evidence>
<dbReference type="AlphaFoldDB" id="A0A7R9A7Y4"/>
<dbReference type="Gene3D" id="2.60.40.10">
    <property type="entry name" value="Immunoglobulins"/>
    <property type="match status" value="2"/>
</dbReference>
<dbReference type="SUPFAM" id="SSF49265">
    <property type="entry name" value="Fibronectin type III"/>
    <property type="match status" value="1"/>
</dbReference>
<evidence type="ECO:0000259" key="6">
    <source>
        <dbReference type="PROSITE" id="PS50240"/>
    </source>
</evidence>
<proteinExistence type="inferred from homology"/>
<keyword evidence="2" id="KW-1015">Disulfide bond</keyword>
<dbReference type="SUPFAM" id="SSF48726">
    <property type="entry name" value="Immunoglobulin"/>
    <property type="match status" value="1"/>
</dbReference>
<evidence type="ECO:0000256" key="3">
    <source>
        <dbReference type="ARBA" id="ARBA00023319"/>
    </source>
</evidence>
<dbReference type="InterPro" id="IPR003598">
    <property type="entry name" value="Ig_sub2"/>
</dbReference>
<evidence type="ECO:0000256" key="4">
    <source>
        <dbReference type="ARBA" id="ARBA00024195"/>
    </source>
</evidence>
<dbReference type="SMART" id="SM00408">
    <property type="entry name" value="IGc2"/>
    <property type="match status" value="1"/>
</dbReference>
<dbReference type="SMART" id="SM00060">
    <property type="entry name" value="FN3"/>
    <property type="match status" value="1"/>
</dbReference>
<keyword evidence="5" id="KW-0720">Serine protease</keyword>
<dbReference type="Proteomes" id="UP000677054">
    <property type="component" value="Unassembled WGS sequence"/>
</dbReference>
<dbReference type="InterPro" id="IPR001254">
    <property type="entry name" value="Trypsin_dom"/>
</dbReference>
<dbReference type="FunFam" id="2.60.40.10:FF:000032">
    <property type="entry name" value="palladin isoform X1"/>
    <property type="match status" value="1"/>
</dbReference>
<dbReference type="CDD" id="cd00096">
    <property type="entry name" value="Ig"/>
    <property type="match status" value="1"/>
</dbReference>
<evidence type="ECO:0000256" key="1">
    <source>
        <dbReference type="ARBA" id="ARBA00022737"/>
    </source>
</evidence>
<dbReference type="Pfam" id="PF17906">
    <property type="entry name" value="HTH_48"/>
    <property type="match status" value="1"/>
</dbReference>
<dbReference type="PROSITE" id="PS50853">
    <property type="entry name" value="FN3"/>
    <property type="match status" value="1"/>
</dbReference>
<protein>
    <submittedName>
        <fullName evidence="9">Uncharacterized protein</fullName>
    </submittedName>
</protein>
<dbReference type="CDD" id="cd00190">
    <property type="entry name" value="Tryp_SPc"/>
    <property type="match status" value="1"/>
</dbReference>
<feature type="domain" description="Peptidase S1" evidence="6">
    <location>
        <begin position="287"/>
        <end position="603"/>
    </location>
</feature>
<dbReference type="Gene3D" id="2.40.10.10">
    <property type="entry name" value="Trypsin-like serine proteases"/>
    <property type="match status" value="1"/>
</dbReference>
<dbReference type="InterPro" id="IPR007110">
    <property type="entry name" value="Ig-like_dom"/>
</dbReference>
<dbReference type="GO" id="GO:0030154">
    <property type="term" value="P:cell differentiation"/>
    <property type="evidence" value="ECO:0007669"/>
    <property type="project" value="UniProtKB-ARBA"/>
</dbReference>
<dbReference type="SMART" id="SM00409">
    <property type="entry name" value="IG"/>
    <property type="match status" value="1"/>
</dbReference>
<gene>
    <name evidence="9" type="ORF">DSTB1V02_LOCUS8807</name>
</gene>
<dbReference type="InterPro" id="IPR033116">
    <property type="entry name" value="TRYPSIN_SER"/>
</dbReference>
<evidence type="ECO:0000313" key="10">
    <source>
        <dbReference type="Proteomes" id="UP000677054"/>
    </source>
</evidence>
<dbReference type="SUPFAM" id="SSF50494">
    <property type="entry name" value="Trypsin-like serine proteases"/>
    <property type="match status" value="1"/>
</dbReference>
<evidence type="ECO:0000259" key="7">
    <source>
        <dbReference type="PROSITE" id="PS50835"/>
    </source>
</evidence>
<dbReference type="InterPro" id="IPR013783">
    <property type="entry name" value="Ig-like_fold"/>
</dbReference>
<dbReference type="PROSITE" id="PS00134">
    <property type="entry name" value="TRYPSIN_HIS"/>
    <property type="match status" value="1"/>
</dbReference>
<dbReference type="InterPro" id="IPR003599">
    <property type="entry name" value="Ig_sub"/>
</dbReference>
<dbReference type="OrthoDB" id="6507807at2759"/>
<dbReference type="GO" id="GO:0004252">
    <property type="term" value="F:serine-type endopeptidase activity"/>
    <property type="evidence" value="ECO:0007669"/>
    <property type="project" value="InterPro"/>
</dbReference>
<dbReference type="InterPro" id="IPR013098">
    <property type="entry name" value="Ig_I-set"/>
</dbReference>
<dbReference type="InterPro" id="IPR001314">
    <property type="entry name" value="Peptidase_S1A"/>
</dbReference>
<dbReference type="InterPro" id="IPR009003">
    <property type="entry name" value="Peptidase_S1_PA"/>
</dbReference>
<dbReference type="PANTHER" id="PTHR24256">
    <property type="entry name" value="TRYPTASE-RELATED"/>
    <property type="match status" value="1"/>
</dbReference>
<keyword evidence="3" id="KW-0393">Immunoglobulin domain</keyword>
<dbReference type="InterPro" id="IPR051487">
    <property type="entry name" value="Ser/Thr_Proteases_Immune/Dev"/>
</dbReference>
<dbReference type="SMART" id="SM00020">
    <property type="entry name" value="Tryp_SPc"/>
    <property type="match status" value="1"/>
</dbReference>
<evidence type="ECO:0000256" key="5">
    <source>
        <dbReference type="RuleBase" id="RU363034"/>
    </source>
</evidence>